<protein>
    <recommendedName>
        <fullName evidence="16">Sodium-dependent multivitamin transporter</fullName>
    </recommendedName>
</protein>
<feature type="transmembrane region" description="Helical" evidence="13">
    <location>
        <begin position="189"/>
        <end position="212"/>
    </location>
</feature>
<feature type="transmembrane region" description="Helical" evidence="13">
    <location>
        <begin position="161"/>
        <end position="183"/>
    </location>
</feature>
<name>A0AAE0Y532_9GAST</name>
<evidence type="ECO:0000256" key="8">
    <source>
        <dbReference type="ARBA" id="ARBA00023065"/>
    </source>
</evidence>
<feature type="transmembrane region" description="Helical" evidence="13">
    <location>
        <begin position="365"/>
        <end position="389"/>
    </location>
</feature>
<dbReference type="Pfam" id="PF00474">
    <property type="entry name" value="SSF"/>
    <property type="match status" value="1"/>
</dbReference>
<feature type="transmembrane region" description="Helical" evidence="13">
    <location>
        <begin position="409"/>
        <end position="429"/>
    </location>
</feature>
<evidence type="ECO:0000256" key="10">
    <source>
        <dbReference type="ARBA" id="ARBA00023201"/>
    </source>
</evidence>
<dbReference type="GO" id="GO:0005886">
    <property type="term" value="C:plasma membrane"/>
    <property type="evidence" value="ECO:0007669"/>
    <property type="project" value="UniProtKB-SubCell"/>
</dbReference>
<evidence type="ECO:0000256" key="3">
    <source>
        <dbReference type="ARBA" id="ARBA00022448"/>
    </source>
</evidence>
<accession>A0AAE0Y532</accession>
<dbReference type="PROSITE" id="PS50283">
    <property type="entry name" value="NA_SOLUT_SYMP_3"/>
    <property type="match status" value="1"/>
</dbReference>
<feature type="region of interest" description="Disordered" evidence="12">
    <location>
        <begin position="616"/>
        <end position="654"/>
    </location>
</feature>
<gene>
    <name evidence="14" type="ORF">RRG08_030596</name>
</gene>
<evidence type="ECO:0000256" key="6">
    <source>
        <dbReference type="ARBA" id="ARBA00022989"/>
    </source>
</evidence>
<dbReference type="PANTHER" id="PTHR42985:SF40">
    <property type="entry name" value="LD47995P-RELATED"/>
    <property type="match status" value="1"/>
</dbReference>
<dbReference type="GO" id="GO:0015293">
    <property type="term" value="F:symporter activity"/>
    <property type="evidence" value="ECO:0007669"/>
    <property type="project" value="TreeGrafter"/>
</dbReference>
<evidence type="ECO:0000256" key="12">
    <source>
        <dbReference type="SAM" id="MobiDB-lite"/>
    </source>
</evidence>
<sequence length="654" mass="72191">MSSNSQLFPSCTNPGLPRGTIFEGHYSFNTGQVGKFEIIDYAFFALTLLASTIIGFSQGWLNRSNMSVEEYFTASHKMHPFPVSLSLLASFFSGVTLIGTPVEIYNYSTMTFWSGTNYLVGIGAAAYIFIPLFYQLRTVSSFEYLQMRFSRGIRTLCSTMYLFYMIAYLSFCLSAPSIAISAVTGFDMYWSSMIIGSVCTLYTAVGGMRAVIWTDTFQILVSLIGVLVLLIKSVIVVGGLGVAWESALRTGRIKFSDFRTDPALTNTVWSIVIGASTIFLSYGVNQSQVMRSQACRSLKETKMAVLGNIPGLCFFFYISCFIGLYLSTFYENCDPVKAKLIPHSSQISSLYVSDILGRTPGLQGLFVAGVVSATLSSVSSGLNSIAAVILEDYVKLYFKSHIRQDHARLLSQGVSVFFGVIVLETTYLVSGAFHLRLAALSVISLTTSPITGVFILGILIPQTNLTGAWTGLLSSIILELWIFIGKKYAPPAPWPKKAMTCVSNCNINALPNSTLVSLFRRPPPLPPSEPIRSVYHISWQWDATIAVTSCIVIGVITSFITGKQDPEETDPRLIVPLVDEVWPFYYLADETREYFRFGIVHEGKWDVQPAETISLQESPALSRRHEIDPPTTPPKISDSQPMGSLSKTRRETEV</sequence>
<dbReference type="AlphaFoldDB" id="A0AAE0Y532"/>
<evidence type="ECO:0000256" key="4">
    <source>
        <dbReference type="ARBA" id="ARBA00022475"/>
    </source>
</evidence>
<feature type="transmembrane region" description="Helical" evidence="13">
    <location>
        <begin position="41"/>
        <end position="61"/>
    </location>
</feature>
<evidence type="ECO:0000313" key="15">
    <source>
        <dbReference type="Proteomes" id="UP001283361"/>
    </source>
</evidence>
<dbReference type="PANTHER" id="PTHR42985">
    <property type="entry name" value="SODIUM-COUPLED MONOCARBOXYLATE TRANSPORTER"/>
    <property type="match status" value="1"/>
</dbReference>
<evidence type="ECO:0000313" key="14">
    <source>
        <dbReference type="EMBL" id="KAK3732253.1"/>
    </source>
</evidence>
<evidence type="ECO:0000256" key="7">
    <source>
        <dbReference type="ARBA" id="ARBA00023053"/>
    </source>
</evidence>
<evidence type="ECO:0000256" key="2">
    <source>
        <dbReference type="ARBA" id="ARBA00006434"/>
    </source>
</evidence>
<comment type="similarity">
    <text evidence="2 11">Belongs to the sodium:solute symporter (SSF) (TC 2.A.21) family.</text>
</comment>
<feature type="transmembrane region" description="Helical" evidence="13">
    <location>
        <begin position="118"/>
        <end position="140"/>
    </location>
</feature>
<dbReference type="EMBL" id="JAWDGP010006977">
    <property type="protein sequence ID" value="KAK3732253.1"/>
    <property type="molecule type" value="Genomic_DNA"/>
</dbReference>
<keyword evidence="7" id="KW-0915">Sodium</keyword>
<feature type="compositionally biased region" description="Polar residues" evidence="12">
    <location>
        <begin position="637"/>
        <end position="646"/>
    </location>
</feature>
<dbReference type="NCBIfam" id="TIGR00813">
    <property type="entry name" value="sss"/>
    <property type="match status" value="1"/>
</dbReference>
<dbReference type="CDD" id="cd11492">
    <property type="entry name" value="SLC5sbd_NIS-SMVT"/>
    <property type="match status" value="1"/>
</dbReference>
<keyword evidence="9 13" id="KW-0472">Membrane</keyword>
<dbReference type="Proteomes" id="UP001283361">
    <property type="component" value="Unassembled WGS sequence"/>
</dbReference>
<dbReference type="InterPro" id="IPR038377">
    <property type="entry name" value="Na/Glc_symporter_sf"/>
</dbReference>
<keyword evidence="6 13" id="KW-1133">Transmembrane helix</keyword>
<feature type="transmembrane region" description="Helical" evidence="13">
    <location>
        <begin position="81"/>
        <end position="98"/>
    </location>
</feature>
<keyword evidence="10" id="KW-0739">Sodium transport</keyword>
<evidence type="ECO:0000256" key="9">
    <source>
        <dbReference type="ARBA" id="ARBA00023136"/>
    </source>
</evidence>
<evidence type="ECO:0000256" key="1">
    <source>
        <dbReference type="ARBA" id="ARBA00004651"/>
    </source>
</evidence>
<feature type="transmembrane region" description="Helical" evidence="13">
    <location>
        <begin position="264"/>
        <end position="284"/>
    </location>
</feature>
<organism evidence="14 15">
    <name type="scientific">Elysia crispata</name>
    <name type="common">lettuce slug</name>
    <dbReference type="NCBI Taxonomy" id="231223"/>
    <lineage>
        <taxon>Eukaryota</taxon>
        <taxon>Metazoa</taxon>
        <taxon>Spiralia</taxon>
        <taxon>Lophotrochozoa</taxon>
        <taxon>Mollusca</taxon>
        <taxon>Gastropoda</taxon>
        <taxon>Heterobranchia</taxon>
        <taxon>Euthyneura</taxon>
        <taxon>Panpulmonata</taxon>
        <taxon>Sacoglossa</taxon>
        <taxon>Placobranchoidea</taxon>
        <taxon>Plakobranchidae</taxon>
        <taxon>Elysia</taxon>
    </lineage>
</organism>
<proteinExistence type="inferred from homology"/>
<dbReference type="InterPro" id="IPR001734">
    <property type="entry name" value="Na/solute_symporter"/>
</dbReference>
<keyword evidence="3" id="KW-0813">Transport</keyword>
<dbReference type="InterPro" id="IPR051163">
    <property type="entry name" value="Sodium:Solute_Symporter_SSF"/>
</dbReference>
<evidence type="ECO:0000256" key="13">
    <source>
        <dbReference type="SAM" id="Phobius"/>
    </source>
</evidence>
<reference evidence="14" key="1">
    <citation type="journal article" date="2023" name="G3 (Bethesda)">
        <title>A reference genome for the long-term kleptoplast-retaining sea slug Elysia crispata morphotype clarki.</title>
        <authorList>
            <person name="Eastman K.E."/>
            <person name="Pendleton A.L."/>
            <person name="Shaikh M.A."/>
            <person name="Suttiyut T."/>
            <person name="Ogas R."/>
            <person name="Tomko P."/>
            <person name="Gavelis G."/>
            <person name="Widhalm J.R."/>
            <person name="Wisecaver J.H."/>
        </authorList>
    </citation>
    <scope>NUCLEOTIDE SEQUENCE</scope>
    <source>
        <strain evidence="14">ECLA1</strain>
    </source>
</reference>
<feature type="transmembrane region" description="Helical" evidence="13">
    <location>
        <begin position="467"/>
        <end position="484"/>
    </location>
</feature>
<dbReference type="GO" id="GO:0006814">
    <property type="term" value="P:sodium ion transport"/>
    <property type="evidence" value="ECO:0007669"/>
    <property type="project" value="UniProtKB-KW"/>
</dbReference>
<keyword evidence="4" id="KW-1003">Cell membrane</keyword>
<keyword evidence="15" id="KW-1185">Reference proteome</keyword>
<evidence type="ECO:0000256" key="11">
    <source>
        <dbReference type="RuleBase" id="RU362091"/>
    </source>
</evidence>
<feature type="transmembrane region" description="Helical" evidence="13">
    <location>
        <begin position="435"/>
        <end position="460"/>
    </location>
</feature>
<comment type="caution">
    <text evidence="14">The sequence shown here is derived from an EMBL/GenBank/DDBJ whole genome shotgun (WGS) entry which is preliminary data.</text>
</comment>
<evidence type="ECO:0008006" key="16">
    <source>
        <dbReference type="Google" id="ProtNLM"/>
    </source>
</evidence>
<feature type="transmembrane region" description="Helical" evidence="13">
    <location>
        <begin position="219"/>
        <end position="244"/>
    </location>
</feature>
<feature type="transmembrane region" description="Helical" evidence="13">
    <location>
        <begin position="305"/>
        <end position="326"/>
    </location>
</feature>
<comment type="subcellular location">
    <subcellularLocation>
        <location evidence="1">Cell membrane</location>
        <topology evidence="1">Multi-pass membrane protein</topology>
    </subcellularLocation>
</comment>
<evidence type="ECO:0000256" key="5">
    <source>
        <dbReference type="ARBA" id="ARBA00022692"/>
    </source>
</evidence>
<feature type="transmembrane region" description="Helical" evidence="13">
    <location>
        <begin position="543"/>
        <end position="562"/>
    </location>
</feature>
<keyword evidence="5 13" id="KW-0812">Transmembrane</keyword>
<dbReference type="Gene3D" id="1.20.1730.10">
    <property type="entry name" value="Sodium/glucose cotransporter"/>
    <property type="match status" value="1"/>
</dbReference>
<keyword evidence="8" id="KW-0406">Ion transport</keyword>